<evidence type="ECO:0000313" key="4">
    <source>
        <dbReference type="Proteomes" id="UP000290365"/>
    </source>
</evidence>
<reference evidence="3 4" key="1">
    <citation type="submission" date="2019-01" db="EMBL/GenBank/DDBJ databases">
        <title>Ktedonosporobacter rubrisoli SCAWS-G2.</title>
        <authorList>
            <person name="Huang Y."/>
            <person name="Yan B."/>
        </authorList>
    </citation>
    <scope>NUCLEOTIDE SEQUENCE [LARGE SCALE GENOMIC DNA]</scope>
    <source>
        <strain evidence="3 4">SCAWS-G2</strain>
    </source>
</reference>
<dbReference type="Gene3D" id="3.40.50.150">
    <property type="entry name" value="Vaccinia Virus protein VP39"/>
    <property type="match status" value="1"/>
</dbReference>
<feature type="domain" description="Methyltransferase type 11" evidence="2">
    <location>
        <begin position="84"/>
        <end position="175"/>
    </location>
</feature>
<evidence type="ECO:0000259" key="2">
    <source>
        <dbReference type="Pfam" id="PF08241"/>
    </source>
</evidence>
<dbReference type="GO" id="GO:0008757">
    <property type="term" value="F:S-adenosylmethionine-dependent methyltransferase activity"/>
    <property type="evidence" value="ECO:0007669"/>
    <property type="project" value="InterPro"/>
</dbReference>
<keyword evidence="1 3" id="KW-0808">Transferase</keyword>
<dbReference type="Proteomes" id="UP000290365">
    <property type="component" value="Chromosome"/>
</dbReference>
<proteinExistence type="predicted"/>
<evidence type="ECO:0000256" key="1">
    <source>
        <dbReference type="ARBA" id="ARBA00022679"/>
    </source>
</evidence>
<dbReference type="GO" id="GO:0032259">
    <property type="term" value="P:methylation"/>
    <property type="evidence" value="ECO:0007669"/>
    <property type="project" value="UniProtKB-KW"/>
</dbReference>
<dbReference type="SUPFAM" id="SSF53335">
    <property type="entry name" value="S-adenosyl-L-methionine-dependent methyltransferases"/>
    <property type="match status" value="1"/>
</dbReference>
<dbReference type="KEGG" id="kbs:EPA93_09380"/>
<keyword evidence="4" id="KW-1185">Reference proteome</keyword>
<organism evidence="3 4">
    <name type="scientific">Ktedonosporobacter rubrisoli</name>
    <dbReference type="NCBI Taxonomy" id="2509675"/>
    <lineage>
        <taxon>Bacteria</taxon>
        <taxon>Bacillati</taxon>
        <taxon>Chloroflexota</taxon>
        <taxon>Ktedonobacteria</taxon>
        <taxon>Ktedonobacterales</taxon>
        <taxon>Ktedonosporobacteraceae</taxon>
        <taxon>Ktedonosporobacter</taxon>
    </lineage>
</organism>
<dbReference type="InterPro" id="IPR050447">
    <property type="entry name" value="Erg6_SMT_methyltransf"/>
</dbReference>
<accession>A0A4V0YYH2</accession>
<dbReference type="InterPro" id="IPR013216">
    <property type="entry name" value="Methyltransf_11"/>
</dbReference>
<dbReference type="EMBL" id="CP035758">
    <property type="protein sequence ID" value="QBD76211.1"/>
    <property type="molecule type" value="Genomic_DNA"/>
</dbReference>
<evidence type="ECO:0000313" key="3">
    <source>
        <dbReference type="EMBL" id="QBD76211.1"/>
    </source>
</evidence>
<keyword evidence="3" id="KW-0489">Methyltransferase</keyword>
<protein>
    <submittedName>
        <fullName evidence="3">Class I SAM-dependent methyltransferase</fullName>
    </submittedName>
</protein>
<name>A0A4V0YYH2_KTERU</name>
<gene>
    <name evidence="3" type="ORF">EPA93_09380</name>
</gene>
<dbReference type="CDD" id="cd02440">
    <property type="entry name" value="AdoMet_MTases"/>
    <property type="match status" value="1"/>
</dbReference>
<dbReference type="PANTHER" id="PTHR44068:SF11">
    <property type="entry name" value="GERANYL DIPHOSPHATE 2-C-METHYLTRANSFERASE"/>
    <property type="match status" value="1"/>
</dbReference>
<dbReference type="Pfam" id="PF08241">
    <property type="entry name" value="Methyltransf_11"/>
    <property type="match status" value="1"/>
</dbReference>
<dbReference type="InterPro" id="IPR029063">
    <property type="entry name" value="SAM-dependent_MTases_sf"/>
</dbReference>
<dbReference type="RefSeq" id="WP_129886806.1">
    <property type="nucleotide sequence ID" value="NZ_CP035758.1"/>
</dbReference>
<dbReference type="AlphaFoldDB" id="A0A4V0YYH2"/>
<sequence>MTRQVEYFPQLVAAYIRDKLPADQQYASLFSKPLAELTEAEIQQLIQLAQQQELRIHRFKRSMELPRVQKVLGMLKGLYPSNLLDIGSGRGAFLWPLLDSFPTLAVTCVDMLDYRVADIQAVQRGGIEQLQAVQADVTRLPFAEQSFEMVTMLEVLEHVPDTRRALSEICRVARQFVILSVPSKEDDNPEHIHLFAQHSLRDLLLEQGVRRVSFDYVPGHMLALAHKG</sequence>
<dbReference type="PANTHER" id="PTHR44068">
    <property type="entry name" value="ZGC:194242"/>
    <property type="match status" value="1"/>
</dbReference>
<dbReference type="OrthoDB" id="3896938at2"/>